<accession>G0U2M1</accession>
<protein>
    <submittedName>
        <fullName evidence="1">Uncharacterized protein</fullName>
    </submittedName>
</protein>
<dbReference type="VEuPathDB" id="TriTrypDB:TvY486_0903450"/>
<proteinExistence type="predicted"/>
<sequence length="112" mass="13187">MFAHTCAIARIIHTEMRNVQCLGTCRVLHLGVFASAPAHLSFPAYRGLMRRITPPPLFPFVLLIRRRQHWCLVVPLAGWSGAELRRYVWQCPFKERRITFFFLLGYYYYLIA</sequence>
<gene>
    <name evidence="1" type="ORF">TVY486_0903450</name>
</gene>
<organism evidence="1">
    <name type="scientific">Trypanosoma vivax (strain Y486)</name>
    <dbReference type="NCBI Taxonomy" id="1055687"/>
    <lineage>
        <taxon>Eukaryota</taxon>
        <taxon>Discoba</taxon>
        <taxon>Euglenozoa</taxon>
        <taxon>Kinetoplastea</taxon>
        <taxon>Metakinetoplastina</taxon>
        <taxon>Trypanosomatida</taxon>
        <taxon>Trypanosomatidae</taxon>
        <taxon>Trypanosoma</taxon>
        <taxon>Duttonella</taxon>
    </lineage>
</organism>
<evidence type="ECO:0000313" key="1">
    <source>
        <dbReference type="EMBL" id="CCC50524.1"/>
    </source>
</evidence>
<dbReference type="EMBL" id="HE573025">
    <property type="protein sequence ID" value="CCC50524.1"/>
    <property type="molecule type" value="Genomic_DNA"/>
</dbReference>
<reference evidence="1" key="1">
    <citation type="journal article" date="2012" name="Proc. Natl. Acad. Sci. U.S.A.">
        <title>Antigenic diversity is generated by distinct evolutionary mechanisms in African trypanosome species.</title>
        <authorList>
            <person name="Jackson A.P."/>
            <person name="Berry A."/>
            <person name="Aslett M."/>
            <person name="Allison H.C."/>
            <person name="Burton P."/>
            <person name="Vavrova-Anderson J."/>
            <person name="Brown R."/>
            <person name="Browne H."/>
            <person name="Corton N."/>
            <person name="Hauser H."/>
            <person name="Gamble J."/>
            <person name="Gilderthorp R."/>
            <person name="Marcello L."/>
            <person name="McQuillan J."/>
            <person name="Otto T.D."/>
            <person name="Quail M.A."/>
            <person name="Sanders M.J."/>
            <person name="van Tonder A."/>
            <person name="Ginger M.L."/>
            <person name="Field M.C."/>
            <person name="Barry J.D."/>
            <person name="Hertz-Fowler C."/>
            <person name="Berriman M."/>
        </authorList>
    </citation>
    <scope>NUCLEOTIDE SEQUENCE</scope>
    <source>
        <strain evidence="1">Y486</strain>
    </source>
</reference>
<dbReference type="AlphaFoldDB" id="G0U2M1"/>
<name>G0U2M1_TRYVY</name>